<accession>A0A3E2MR32</accession>
<reference evidence="1 2" key="1">
    <citation type="journal article" date="2018" name="Sci. Rep.">
        <title>Extensive genomic diversity among Mycobacterium marinum strains revealed by whole genome sequencing.</title>
        <authorList>
            <person name="Das S."/>
            <person name="Pettersson B.M."/>
            <person name="Behra P.R."/>
            <person name="Mallick A."/>
            <person name="Cheramie M."/>
            <person name="Ramesh M."/>
            <person name="Shirreff L."/>
            <person name="DuCote T."/>
            <person name="Dasgupta S."/>
            <person name="Ennis D.G."/>
            <person name="Kirsebom L.A."/>
        </authorList>
    </citation>
    <scope>NUCLEOTIDE SEQUENCE [LARGE SCALE GENOMIC DNA]</scope>
    <source>
        <strain evidence="1 2">Davis1</strain>
    </source>
</reference>
<dbReference type="Proteomes" id="UP000257451">
    <property type="component" value="Unassembled WGS sequence"/>
</dbReference>
<organism evidence="1 2">
    <name type="scientific">Mycobacterium marinum</name>
    <dbReference type="NCBI Taxonomy" id="1781"/>
    <lineage>
        <taxon>Bacteria</taxon>
        <taxon>Bacillati</taxon>
        <taxon>Actinomycetota</taxon>
        <taxon>Actinomycetes</taxon>
        <taxon>Mycobacteriales</taxon>
        <taxon>Mycobacteriaceae</taxon>
        <taxon>Mycobacterium</taxon>
        <taxon>Mycobacterium ulcerans group</taxon>
    </lineage>
</organism>
<evidence type="ECO:0000313" key="2">
    <source>
        <dbReference type="Proteomes" id="UP000257451"/>
    </source>
</evidence>
<evidence type="ECO:0008006" key="3">
    <source>
        <dbReference type="Google" id="ProtNLM"/>
    </source>
</evidence>
<name>A0A3E2MR32_MYCMR</name>
<comment type="caution">
    <text evidence="1">The sequence shown here is derived from an EMBL/GenBank/DDBJ whole genome shotgun (WGS) entry which is preliminary data.</text>
</comment>
<evidence type="ECO:0000313" key="1">
    <source>
        <dbReference type="EMBL" id="RFZ35320.1"/>
    </source>
</evidence>
<gene>
    <name evidence="1" type="ORF">DAVIS_04419</name>
</gene>
<proteinExistence type="predicted"/>
<dbReference type="AlphaFoldDB" id="A0A3E2MR32"/>
<sequence>MIDATTLLFGLPGVRVERVERCEDGARVVHVVTADEAAAACPGCGARCLT</sequence>
<dbReference type="EMBL" id="PEDF01000168">
    <property type="protein sequence ID" value="RFZ35320.1"/>
    <property type="molecule type" value="Genomic_DNA"/>
</dbReference>
<protein>
    <recommendedName>
        <fullName evidence="3">Transposase IS204/IS1001/IS1096/IS1165 zinc-finger domain-containing protein</fullName>
    </recommendedName>
</protein>